<comment type="caution">
    <text evidence="1">The sequence shown here is derived from an EMBL/GenBank/DDBJ whole genome shotgun (WGS) entry which is preliminary data.</text>
</comment>
<dbReference type="EMBL" id="JACYXJ010000003">
    <property type="protein sequence ID" value="MBD8876319.1"/>
    <property type="molecule type" value="Genomic_DNA"/>
</dbReference>
<reference evidence="1 2" key="1">
    <citation type="submission" date="2020-09" db="EMBL/GenBank/DDBJ databases">
        <title>The genome sequence of type strain Labrenzia polysiphoniae KACC 19711.</title>
        <authorList>
            <person name="Liu Y."/>
        </authorList>
    </citation>
    <scope>NUCLEOTIDE SEQUENCE [LARGE SCALE GENOMIC DNA]</scope>
    <source>
        <strain evidence="1 2">KACC 19711</strain>
    </source>
</reference>
<dbReference type="RefSeq" id="WP_192108791.1">
    <property type="nucleotide sequence ID" value="NZ_JACYXJ010000003.1"/>
</dbReference>
<dbReference type="Proteomes" id="UP000615687">
    <property type="component" value="Unassembled WGS sequence"/>
</dbReference>
<organism evidence="1 2">
    <name type="scientific">Roseibium polysiphoniae</name>
    <dbReference type="NCBI Taxonomy" id="2571221"/>
    <lineage>
        <taxon>Bacteria</taxon>
        <taxon>Pseudomonadati</taxon>
        <taxon>Pseudomonadota</taxon>
        <taxon>Alphaproteobacteria</taxon>
        <taxon>Hyphomicrobiales</taxon>
        <taxon>Stappiaceae</taxon>
        <taxon>Roseibium</taxon>
    </lineage>
</organism>
<evidence type="ECO:0000313" key="1">
    <source>
        <dbReference type="EMBL" id="MBD8876319.1"/>
    </source>
</evidence>
<sequence length="60" mass="6634">MGHPTAETVEGRAGSPLWREIPSAAYSCLDYVRGQRSSNVLNAAYAQAGRHWSQALRYEP</sequence>
<evidence type="ECO:0000313" key="2">
    <source>
        <dbReference type="Proteomes" id="UP000615687"/>
    </source>
</evidence>
<name>A0ABR9C9V1_9HYPH</name>
<gene>
    <name evidence="1" type="ORF">IG617_08485</name>
</gene>
<keyword evidence="2" id="KW-1185">Reference proteome</keyword>
<proteinExistence type="predicted"/>
<protein>
    <submittedName>
        <fullName evidence="1">Uncharacterized protein</fullName>
    </submittedName>
</protein>
<accession>A0ABR9C9V1</accession>